<name>A0A5I4ZYB0_SALET</name>
<dbReference type="AlphaFoldDB" id="A0A5I4ZYB0"/>
<proteinExistence type="predicted"/>
<dbReference type="InterPro" id="IPR053842">
    <property type="entry name" value="NikA-like"/>
</dbReference>
<evidence type="ECO:0000313" key="1">
    <source>
        <dbReference type="EMBL" id="ECG4922743.1"/>
    </source>
</evidence>
<sequence length="116" mass="13354">MSENIKKDRVVSFRLSENEFAPFEEKLAASEMKKSEFFREIFLNSNVNLTVKGAPSKEYKNLVFIFNKASNNLNQVAYKANVAHMTGHISENLYRRILNQLVNIRELLQSGVNNVD</sequence>
<organism evidence="1">
    <name type="scientific">Salmonella enterica subsp. enterica serovar Vitkin</name>
    <dbReference type="NCBI Taxonomy" id="2565162"/>
    <lineage>
        <taxon>Bacteria</taxon>
        <taxon>Pseudomonadati</taxon>
        <taxon>Pseudomonadota</taxon>
        <taxon>Gammaproteobacteria</taxon>
        <taxon>Enterobacterales</taxon>
        <taxon>Enterobacteriaceae</taxon>
        <taxon>Salmonella</taxon>
    </lineage>
</organism>
<dbReference type="EMBL" id="AAIONP010000024">
    <property type="protein sequence ID" value="ECG4922743.1"/>
    <property type="molecule type" value="Genomic_DNA"/>
</dbReference>
<gene>
    <name evidence="1" type="ORF">E0T03_22715</name>
</gene>
<dbReference type="Pfam" id="PF21983">
    <property type="entry name" value="NikA-like"/>
    <property type="match status" value="1"/>
</dbReference>
<reference evidence="1" key="1">
    <citation type="submission" date="2019-03" db="EMBL/GenBank/DDBJ databases">
        <authorList>
            <person name="Ashton P.M."/>
            <person name="Dallman T."/>
            <person name="Nair S."/>
            <person name="De Pinna E."/>
            <person name="Peters T."/>
            <person name="Grant K."/>
        </authorList>
    </citation>
    <scope>NUCLEOTIDE SEQUENCE [LARGE SCALE GENOMIC DNA]</scope>
    <source>
        <strain evidence="1">313260</strain>
    </source>
</reference>
<comment type="caution">
    <text evidence="1">The sequence shown here is derived from an EMBL/GenBank/DDBJ whole genome shotgun (WGS) entry which is preliminary data.</text>
</comment>
<accession>A0A5I4ZYB0</accession>
<protein>
    <submittedName>
        <fullName evidence="1">Molybdopterin-guanine dinucleotide biosynthesis protein MobC</fullName>
    </submittedName>
</protein>
<dbReference type="Proteomes" id="UP000839561">
    <property type="component" value="Unassembled WGS sequence"/>
</dbReference>